<proteinExistence type="predicted"/>
<dbReference type="EMBL" id="KV448909">
    <property type="protein sequence ID" value="OAX32814.1"/>
    <property type="molecule type" value="Genomic_DNA"/>
</dbReference>
<keyword evidence="2" id="KW-1185">Reference proteome</keyword>
<name>A0A1B7MJP1_9AGAM</name>
<sequence>MASYFPAMIFTNELFPAPISPKMMKFAGCALLRFARTHAMDAEEYCGCGRYYMMRIISFEENHLPTEEDTRRPPLESLSSDHQIRSRAKNIVIFGKTSSGKRSVINAIAQRQFATMLLDALLTIKGMRWDFLAGFVTPPGLDEETGGTVATEAEENLNRFLPSSTLGGIDLLVYLLQVTPSYSWRFL</sequence>
<gene>
    <name evidence="1" type="ORF">K503DRAFT_860128</name>
</gene>
<dbReference type="InParanoid" id="A0A1B7MJP1"/>
<reference evidence="1 2" key="1">
    <citation type="submission" date="2016-06" db="EMBL/GenBank/DDBJ databases">
        <title>Comparative genomics of the ectomycorrhizal sister species Rhizopogon vinicolor and Rhizopogon vesiculosus (Basidiomycota: Boletales) reveals a divergence of the mating type B locus.</title>
        <authorList>
            <consortium name="DOE Joint Genome Institute"/>
            <person name="Mujic A.B."/>
            <person name="Kuo A."/>
            <person name="Tritt A."/>
            <person name="Lipzen A."/>
            <person name="Chen C."/>
            <person name="Johnson J."/>
            <person name="Sharma A."/>
            <person name="Barry K."/>
            <person name="Grigoriev I.V."/>
            <person name="Spatafora J.W."/>
        </authorList>
    </citation>
    <scope>NUCLEOTIDE SEQUENCE [LARGE SCALE GENOMIC DNA]</scope>
    <source>
        <strain evidence="1 2">AM-OR11-026</strain>
    </source>
</reference>
<evidence type="ECO:0008006" key="3">
    <source>
        <dbReference type="Google" id="ProtNLM"/>
    </source>
</evidence>
<evidence type="ECO:0000313" key="2">
    <source>
        <dbReference type="Proteomes" id="UP000092154"/>
    </source>
</evidence>
<dbReference type="Proteomes" id="UP000092154">
    <property type="component" value="Unassembled WGS sequence"/>
</dbReference>
<protein>
    <recommendedName>
        <fullName evidence="3">G domain-containing protein</fullName>
    </recommendedName>
</protein>
<accession>A0A1B7MJP1</accession>
<dbReference type="AlphaFoldDB" id="A0A1B7MJP1"/>
<organism evidence="1 2">
    <name type="scientific">Rhizopogon vinicolor AM-OR11-026</name>
    <dbReference type="NCBI Taxonomy" id="1314800"/>
    <lineage>
        <taxon>Eukaryota</taxon>
        <taxon>Fungi</taxon>
        <taxon>Dikarya</taxon>
        <taxon>Basidiomycota</taxon>
        <taxon>Agaricomycotina</taxon>
        <taxon>Agaricomycetes</taxon>
        <taxon>Agaricomycetidae</taxon>
        <taxon>Boletales</taxon>
        <taxon>Suillineae</taxon>
        <taxon>Rhizopogonaceae</taxon>
        <taxon>Rhizopogon</taxon>
    </lineage>
</organism>
<evidence type="ECO:0000313" key="1">
    <source>
        <dbReference type="EMBL" id="OAX32814.1"/>
    </source>
</evidence>